<gene>
    <name evidence="8" type="ORF">CU098_001779</name>
</gene>
<evidence type="ECO:0000256" key="4">
    <source>
        <dbReference type="ARBA" id="ARBA00023163"/>
    </source>
</evidence>
<sequence>MDSKKRKRTDNGNRLKVGRACYTCRAKKIKCDGLRPCMQCKARGIACSFYKDGSLETDSDETSQSQSKVKETSASKKTANQPCRSSEQAIFFSENADENHTKLKRKGPMLESRVSNMLACLGDVLKKTPSVDGKKLSEKLWPPAGSFGNFITWTNEPPLPSRYSGSIEMPSAQIQLSLIDNFFRTKHQVLQCIIPSYFYEQLKVKGLFITPLLLNAIFALSARFVDIPDCPKADIFFHRAKRLIEDFMDVPRISTVISAYLLSLYEPSADVYRPGSYHCRHWGFSGMAFRMCIELGLYDENNVDPALTTVEKELRRRVFWACYELDKFQSSGWERPWMIQRTFARTRLPTPLPEENAEERFNLKVFVQKIKFSNIVEHDL</sequence>
<dbReference type="GO" id="GO:0003677">
    <property type="term" value="F:DNA binding"/>
    <property type="evidence" value="ECO:0007669"/>
    <property type="project" value="InterPro"/>
</dbReference>
<keyword evidence="4" id="KW-0804">Transcription</keyword>
<dbReference type="OrthoDB" id="2406834at2759"/>
<feature type="non-terminal residue" evidence="8">
    <location>
        <position position="380"/>
    </location>
</feature>
<evidence type="ECO:0000259" key="7">
    <source>
        <dbReference type="PROSITE" id="PS50048"/>
    </source>
</evidence>
<dbReference type="PROSITE" id="PS00463">
    <property type="entry name" value="ZN2_CY6_FUNGAL_1"/>
    <property type="match status" value="1"/>
</dbReference>
<evidence type="ECO:0000256" key="1">
    <source>
        <dbReference type="ARBA" id="ARBA00004123"/>
    </source>
</evidence>
<dbReference type="PANTHER" id="PTHR47338:SF5">
    <property type="entry name" value="ZN(II)2CYS6 TRANSCRIPTION FACTOR (EUROFUNG)"/>
    <property type="match status" value="1"/>
</dbReference>
<dbReference type="EMBL" id="PJQM01000012">
    <property type="protein sequence ID" value="RCI07241.1"/>
    <property type="molecule type" value="Genomic_DNA"/>
</dbReference>
<organism evidence="8 9">
    <name type="scientific">Rhizopus stolonifer</name>
    <name type="common">Rhizopus nigricans</name>
    <dbReference type="NCBI Taxonomy" id="4846"/>
    <lineage>
        <taxon>Eukaryota</taxon>
        <taxon>Fungi</taxon>
        <taxon>Fungi incertae sedis</taxon>
        <taxon>Mucoromycota</taxon>
        <taxon>Mucoromycotina</taxon>
        <taxon>Mucoromycetes</taxon>
        <taxon>Mucorales</taxon>
        <taxon>Mucorineae</taxon>
        <taxon>Rhizopodaceae</taxon>
        <taxon>Rhizopus</taxon>
    </lineage>
</organism>
<comment type="subcellular location">
    <subcellularLocation>
        <location evidence="1">Nucleus</location>
    </subcellularLocation>
</comment>
<dbReference type="InterPro" id="IPR050815">
    <property type="entry name" value="TF_fung"/>
</dbReference>
<dbReference type="InterPro" id="IPR001138">
    <property type="entry name" value="Zn2Cys6_DnaBD"/>
</dbReference>
<keyword evidence="5" id="KW-0539">Nucleus</keyword>
<dbReference type="PANTHER" id="PTHR47338">
    <property type="entry name" value="ZN(II)2CYS6 TRANSCRIPTION FACTOR (EUROFUNG)-RELATED"/>
    <property type="match status" value="1"/>
</dbReference>
<comment type="caution">
    <text evidence="8">The sequence shown here is derived from an EMBL/GenBank/DDBJ whole genome shotgun (WGS) entry which is preliminary data.</text>
</comment>
<dbReference type="SMART" id="SM00906">
    <property type="entry name" value="Fungal_trans"/>
    <property type="match status" value="1"/>
</dbReference>
<dbReference type="GO" id="GO:0000981">
    <property type="term" value="F:DNA-binding transcription factor activity, RNA polymerase II-specific"/>
    <property type="evidence" value="ECO:0007669"/>
    <property type="project" value="InterPro"/>
</dbReference>
<feature type="domain" description="Zn(2)-C6 fungal-type" evidence="7">
    <location>
        <begin position="20"/>
        <end position="49"/>
    </location>
</feature>
<dbReference type="SMART" id="SM00066">
    <property type="entry name" value="GAL4"/>
    <property type="match status" value="1"/>
</dbReference>
<dbReference type="CDD" id="cd12148">
    <property type="entry name" value="fungal_TF_MHR"/>
    <property type="match status" value="1"/>
</dbReference>
<dbReference type="Pfam" id="PF04082">
    <property type="entry name" value="Fungal_trans"/>
    <property type="match status" value="1"/>
</dbReference>
<evidence type="ECO:0000256" key="2">
    <source>
        <dbReference type="ARBA" id="ARBA00022723"/>
    </source>
</evidence>
<reference evidence="8 9" key="1">
    <citation type="journal article" date="2018" name="G3 (Bethesda)">
        <title>Phylogenetic and Phylogenomic Definition of Rhizopus Species.</title>
        <authorList>
            <person name="Gryganskyi A.P."/>
            <person name="Golan J."/>
            <person name="Dolatabadi S."/>
            <person name="Mondo S."/>
            <person name="Robb S."/>
            <person name="Idnurm A."/>
            <person name="Muszewska A."/>
            <person name="Steczkiewicz K."/>
            <person name="Masonjones S."/>
            <person name="Liao H.L."/>
            <person name="Gajdeczka M.T."/>
            <person name="Anike F."/>
            <person name="Vuek A."/>
            <person name="Anishchenko I.M."/>
            <person name="Voigt K."/>
            <person name="de Hoog G.S."/>
            <person name="Smith M.E."/>
            <person name="Heitman J."/>
            <person name="Vilgalys R."/>
            <person name="Stajich J.E."/>
        </authorList>
    </citation>
    <scope>NUCLEOTIDE SEQUENCE [LARGE SCALE GENOMIC DNA]</scope>
    <source>
        <strain evidence="8 9">LSU 92-RS-03</strain>
    </source>
</reference>
<dbReference type="GO" id="GO:0006351">
    <property type="term" value="P:DNA-templated transcription"/>
    <property type="evidence" value="ECO:0007669"/>
    <property type="project" value="InterPro"/>
</dbReference>
<name>A0A367KYF7_RHIST</name>
<proteinExistence type="predicted"/>
<evidence type="ECO:0000313" key="8">
    <source>
        <dbReference type="EMBL" id="RCI07241.1"/>
    </source>
</evidence>
<keyword evidence="2" id="KW-0479">Metal-binding</keyword>
<dbReference type="Pfam" id="PF00172">
    <property type="entry name" value="Zn_clus"/>
    <property type="match status" value="1"/>
</dbReference>
<dbReference type="Proteomes" id="UP000253551">
    <property type="component" value="Unassembled WGS sequence"/>
</dbReference>
<evidence type="ECO:0000313" key="9">
    <source>
        <dbReference type="Proteomes" id="UP000253551"/>
    </source>
</evidence>
<dbReference type="GO" id="GO:0005634">
    <property type="term" value="C:nucleus"/>
    <property type="evidence" value="ECO:0007669"/>
    <property type="project" value="UniProtKB-SubCell"/>
</dbReference>
<feature type="region of interest" description="Disordered" evidence="6">
    <location>
        <begin position="55"/>
        <end position="82"/>
    </location>
</feature>
<dbReference type="GO" id="GO:0008270">
    <property type="term" value="F:zinc ion binding"/>
    <property type="evidence" value="ECO:0007669"/>
    <property type="project" value="InterPro"/>
</dbReference>
<keyword evidence="9" id="KW-1185">Reference proteome</keyword>
<dbReference type="Gene3D" id="4.10.240.10">
    <property type="entry name" value="Zn(2)-C6 fungal-type DNA-binding domain"/>
    <property type="match status" value="1"/>
</dbReference>
<dbReference type="InterPro" id="IPR007219">
    <property type="entry name" value="XnlR_reg_dom"/>
</dbReference>
<evidence type="ECO:0000256" key="3">
    <source>
        <dbReference type="ARBA" id="ARBA00023015"/>
    </source>
</evidence>
<evidence type="ECO:0000256" key="5">
    <source>
        <dbReference type="ARBA" id="ARBA00023242"/>
    </source>
</evidence>
<protein>
    <recommendedName>
        <fullName evidence="7">Zn(2)-C6 fungal-type domain-containing protein</fullName>
    </recommendedName>
</protein>
<dbReference type="PROSITE" id="PS50048">
    <property type="entry name" value="ZN2_CY6_FUNGAL_2"/>
    <property type="match status" value="1"/>
</dbReference>
<dbReference type="InterPro" id="IPR036864">
    <property type="entry name" value="Zn2-C6_fun-type_DNA-bd_sf"/>
</dbReference>
<accession>A0A367KYF7</accession>
<dbReference type="SUPFAM" id="SSF57701">
    <property type="entry name" value="Zn2/Cys6 DNA-binding domain"/>
    <property type="match status" value="1"/>
</dbReference>
<dbReference type="CDD" id="cd00067">
    <property type="entry name" value="GAL4"/>
    <property type="match status" value="1"/>
</dbReference>
<keyword evidence="3" id="KW-0805">Transcription regulation</keyword>
<dbReference type="AlphaFoldDB" id="A0A367KYF7"/>
<evidence type="ECO:0000256" key="6">
    <source>
        <dbReference type="SAM" id="MobiDB-lite"/>
    </source>
</evidence>